<dbReference type="EMBL" id="AP031322">
    <property type="protein sequence ID" value="BFH72726.1"/>
    <property type="molecule type" value="Genomic_DNA"/>
</dbReference>
<dbReference type="Gene3D" id="3.60.20.10">
    <property type="entry name" value="Glutamine Phosphoribosylpyrophosphate, subunit 1, domain 1"/>
    <property type="match status" value="1"/>
</dbReference>
<dbReference type="PANTHER" id="PTHR42824:SF1">
    <property type="entry name" value="GLUTAMINE AMIDOTRANSFERASE YAFJ-RELATED"/>
    <property type="match status" value="1"/>
</dbReference>
<keyword evidence="1" id="KW-0315">Glutamine amidotransferase</keyword>
<dbReference type="GeneID" id="92353605"/>
<dbReference type="PANTHER" id="PTHR42824">
    <property type="entry name" value="GLUTAMINE AMIDOTRANSFERASE"/>
    <property type="match status" value="1"/>
</dbReference>
<organism evidence="1">
    <name type="scientific">Sulfurisphaera javensis</name>
    <dbReference type="NCBI Taxonomy" id="2049879"/>
    <lineage>
        <taxon>Archaea</taxon>
        <taxon>Thermoproteota</taxon>
        <taxon>Thermoprotei</taxon>
        <taxon>Sulfolobales</taxon>
        <taxon>Sulfolobaceae</taxon>
        <taxon>Sulfurisphaera</taxon>
    </lineage>
</organism>
<accession>A0AAT9GQ13</accession>
<reference evidence="1" key="1">
    <citation type="submission" date="2024-03" db="EMBL/GenBank/DDBJ databases">
        <title>Complete genome sequence of Sulfurisphaera javensis strain KD-1.</title>
        <authorList>
            <person name="Sakai H."/>
            <person name="Nur N."/>
            <person name="Suwanto A."/>
            <person name="Kurosawa N."/>
        </authorList>
    </citation>
    <scope>NUCLEOTIDE SEQUENCE</scope>
    <source>
        <strain evidence="1">KD-1</strain>
    </source>
</reference>
<dbReference type="RefSeq" id="WP_369610930.1">
    <property type="nucleotide sequence ID" value="NZ_AP031322.1"/>
</dbReference>
<evidence type="ECO:0000313" key="1">
    <source>
        <dbReference type="EMBL" id="BFH72726.1"/>
    </source>
</evidence>
<protein>
    <submittedName>
        <fullName evidence="1">Class II glutamine amidotransferase</fullName>
    </submittedName>
</protein>
<proteinExistence type="predicted"/>
<name>A0AAT9GQ13_9CREN</name>
<dbReference type="KEGG" id="sjv:SJAV_06700"/>
<dbReference type="InterPro" id="IPR029055">
    <property type="entry name" value="Ntn_hydrolases_N"/>
</dbReference>
<dbReference type="AlphaFoldDB" id="A0AAT9GQ13"/>
<sequence>MCRILAFKAKGEPNLEVLKAFLNASKNDVYFKYGSHSDGWGFVAYILRNGKWRVLYYKTSEPIYEDQSFLDYINLLKGDEIYAIFHARKAGKSFLLGVRHNHPYYYRLSTHDAYFVHNGSINRKAFSEPNYPSTDSYLFFLEIIKNYNVKGDFKIAYLEALSALSPYASSLNSALLTFNSQEGPKIFVGYYYNKSRMKEMEEYYKLYRYENYIFSSTVAYYLGKHVEELSFASINEVVG</sequence>
<dbReference type="SUPFAM" id="SSF56235">
    <property type="entry name" value="N-terminal nucleophile aminohydrolases (Ntn hydrolases)"/>
    <property type="match status" value="1"/>
</dbReference>
<gene>
    <name evidence="1" type="ORF">SJAV_06700</name>
</gene>